<accession>A0A918KMP4</accession>
<protein>
    <submittedName>
        <fullName evidence="1">Uncharacterized protein</fullName>
    </submittedName>
</protein>
<keyword evidence="2" id="KW-1185">Reference proteome</keyword>
<dbReference type="Proteomes" id="UP000619244">
    <property type="component" value="Unassembled WGS sequence"/>
</dbReference>
<evidence type="ECO:0000313" key="2">
    <source>
        <dbReference type="Proteomes" id="UP000619244"/>
    </source>
</evidence>
<proteinExistence type="predicted"/>
<dbReference type="EMBL" id="BMVU01000008">
    <property type="protein sequence ID" value="GGX69143.1"/>
    <property type="molecule type" value="Genomic_DNA"/>
</dbReference>
<evidence type="ECO:0000313" key="1">
    <source>
        <dbReference type="EMBL" id="GGX69143.1"/>
    </source>
</evidence>
<dbReference type="RefSeq" id="WP_190190232.1">
    <property type="nucleotide sequence ID" value="NZ_BMVU01000008.1"/>
</dbReference>
<comment type="caution">
    <text evidence="1">The sequence shown here is derived from an EMBL/GenBank/DDBJ whole genome shotgun (WGS) entry which is preliminary data.</text>
</comment>
<sequence length="68" mass="7527">MSKETDLGVLVDGLRRDRRRGPHAGHRAYADTAWSVHGAAEEMVERGEAGEAVRQLRKAVDRGTRALM</sequence>
<reference evidence="1" key="1">
    <citation type="journal article" date="2014" name="Int. J. Syst. Evol. Microbiol.">
        <title>Complete genome sequence of Corynebacterium casei LMG S-19264T (=DSM 44701T), isolated from a smear-ripened cheese.</title>
        <authorList>
            <consortium name="US DOE Joint Genome Institute (JGI-PGF)"/>
            <person name="Walter F."/>
            <person name="Albersmeier A."/>
            <person name="Kalinowski J."/>
            <person name="Ruckert C."/>
        </authorList>
    </citation>
    <scope>NUCLEOTIDE SEQUENCE</scope>
    <source>
        <strain evidence="1">JCM 4790</strain>
    </source>
</reference>
<dbReference type="AlphaFoldDB" id="A0A918KMP4"/>
<gene>
    <name evidence="1" type="ORF">GCM10010358_24430</name>
</gene>
<organism evidence="1 2">
    <name type="scientific">Streptomyces minutiscleroticus</name>
    <dbReference type="NCBI Taxonomy" id="68238"/>
    <lineage>
        <taxon>Bacteria</taxon>
        <taxon>Bacillati</taxon>
        <taxon>Actinomycetota</taxon>
        <taxon>Actinomycetes</taxon>
        <taxon>Kitasatosporales</taxon>
        <taxon>Streptomycetaceae</taxon>
        <taxon>Streptomyces</taxon>
    </lineage>
</organism>
<reference evidence="1" key="2">
    <citation type="submission" date="2020-09" db="EMBL/GenBank/DDBJ databases">
        <authorList>
            <person name="Sun Q."/>
            <person name="Ohkuma M."/>
        </authorList>
    </citation>
    <scope>NUCLEOTIDE SEQUENCE</scope>
    <source>
        <strain evidence="1">JCM 4790</strain>
    </source>
</reference>
<name>A0A918KMP4_9ACTN</name>